<dbReference type="Gene3D" id="2.60.40.1230">
    <property type="match status" value="1"/>
</dbReference>
<dbReference type="InterPro" id="IPR003164">
    <property type="entry name" value="Clathrin_a-adaptin_app_sub_C"/>
</dbReference>
<keyword evidence="3" id="KW-0653">Protein transport</keyword>
<protein>
    <submittedName>
        <fullName evidence="7">Clathrin adaptor alpha/beta/gamma-adaptin appendage Ig-like subdomain domain-containing protein</fullName>
    </submittedName>
</protein>
<evidence type="ECO:0000256" key="2">
    <source>
        <dbReference type="ARBA" id="ARBA00022448"/>
    </source>
</evidence>
<dbReference type="GO" id="GO:0016192">
    <property type="term" value="P:vesicle-mediated transport"/>
    <property type="evidence" value="ECO:0007669"/>
    <property type="project" value="InterPro"/>
</dbReference>
<dbReference type="SUPFAM" id="SSF49348">
    <property type="entry name" value="Clathrin adaptor appendage domain"/>
    <property type="match status" value="1"/>
</dbReference>
<accession>A0A915JLZ3</accession>
<reference evidence="7" key="1">
    <citation type="submission" date="2022-11" db="UniProtKB">
        <authorList>
            <consortium name="WormBaseParasite"/>
        </authorList>
    </citation>
    <scope>IDENTIFICATION</scope>
</reference>
<evidence type="ECO:0000313" key="7">
    <source>
        <dbReference type="WBParaSite" id="nRc.2.0.1.t27016-RA"/>
    </source>
</evidence>
<dbReference type="InterPro" id="IPR009028">
    <property type="entry name" value="Coatomer/calthrin_app_sub_C"/>
</dbReference>
<dbReference type="GO" id="GO:0006886">
    <property type="term" value="P:intracellular protein transport"/>
    <property type="evidence" value="ECO:0007669"/>
    <property type="project" value="InterPro"/>
</dbReference>
<dbReference type="GO" id="GO:0012505">
    <property type="term" value="C:endomembrane system"/>
    <property type="evidence" value="ECO:0007669"/>
    <property type="project" value="UniProtKB-SubCell"/>
</dbReference>
<dbReference type="Gene3D" id="3.30.310.10">
    <property type="entry name" value="TATA-Binding Protein"/>
    <property type="match status" value="1"/>
</dbReference>
<dbReference type="AlphaFoldDB" id="A0A915JLZ3"/>
<evidence type="ECO:0000256" key="1">
    <source>
        <dbReference type="ARBA" id="ARBA00004308"/>
    </source>
</evidence>
<proteinExistence type="predicted"/>
<dbReference type="Pfam" id="PF02883">
    <property type="entry name" value="Alpha_adaptinC2"/>
    <property type="match status" value="1"/>
</dbReference>
<dbReference type="SMART" id="SM00809">
    <property type="entry name" value="Alpha_adaptinC2"/>
    <property type="match status" value="1"/>
</dbReference>
<dbReference type="Pfam" id="PF02296">
    <property type="entry name" value="Alpha_adaptin_C"/>
    <property type="match status" value="1"/>
</dbReference>
<organism evidence="6 7">
    <name type="scientific">Romanomermis culicivorax</name>
    <name type="common">Nematode worm</name>
    <dbReference type="NCBI Taxonomy" id="13658"/>
    <lineage>
        <taxon>Eukaryota</taxon>
        <taxon>Metazoa</taxon>
        <taxon>Ecdysozoa</taxon>
        <taxon>Nematoda</taxon>
        <taxon>Enoplea</taxon>
        <taxon>Dorylaimia</taxon>
        <taxon>Mermithida</taxon>
        <taxon>Mermithoidea</taxon>
        <taxon>Mermithidae</taxon>
        <taxon>Romanomermis</taxon>
    </lineage>
</organism>
<keyword evidence="6" id="KW-1185">Reference proteome</keyword>
<dbReference type="PANTHER" id="PTHR22780">
    <property type="entry name" value="ADAPTIN, ALPHA/GAMMA/EPSILON"/>
    <property type="match status" value="1"/>
</dbReference>
<keyword evidence="2" id="KW-0813">Transport</keyword>
<dbReference type="GO" id="GO:0030131">
    <property type="term" value="C:clathrin adaptor complex"/>
    <property type="evidence" value="ECO:0007669"/>
    <property type="project" value="InterPro"/>
</dbReference>
<evidence type="ECO:0000259" key="5">
    <source>
        <dbReference type="SMART" id="SM00809"/>
    </source>
</evidence>
<dbReference type="InterPro" id="IPR012295">
    <property type="entry name" value="TBP_dom_sf"/>
</dbReference>
<dbReference type="InterPro" id="IPR013041">
    <property type="entry name" value="Clathrin_app_Ig-like_sf"/>
</dbReference>
<comment type="subcellular location">
    <subcellularLocation>
        <location evidence="1">Endomembrane system</location>
    </subcellularLocation>
</comment>
<dbReference type="SUPFAM" id="SSF55711">
    <property type="entry name" value="Subdomain of clathrin and coatomer appendage domain"/>
    <property type="match status" value="1"/>
</dbReference>
<evidence type="ECO:0000256" key="4">
    <source>
        <dbReference type="ARBA" id="ARBA00023136"/>
    </source>
</evidence>
<feature type="domain" description="Clathrin adaptor alpha/beta/gamma-adaptin appendage Ig-like subdomain" evidence="5">
    <location>
        <begin position="171"/>
        <end position="281"/>
    </location>
</feature>
<evidence type="ECO:0000256" key="3">
    <source>
        <dbReference type="ARBA" id="ARBA00022927"/>
    </source>
</evidence>
<name>A0A915JLZ3_ROMCU</name>
<dbReference type="WBParaSite" id="nRc.2.0.1.t27016-RA">
    <property type="protein sequence ID" value="nRc.2.0.1.t27016-RA"/>
    <property type="gene ID" value="nRc.2.0.1.g27016"/>
</dbReference>
<keyword evidence="4" id="KW-0472">Membrane</keyword>
<dbReference type="InterPro" id="IPR050840">
    <property type="entry name" value="Adaptor_Complx_Large_Subunit"/>
</dbReference>
<dbReference type="InterPro" id="IPR008152">
    <property type="entry name" value="Clathrin_a/b/g-adaptin_app_Ig"/>
</dbReference>
<dbReference type="Proteomes" id="UP000887565">
    <property type="component" value="Unplaced"/>
</dbReference>
<sequence>MLNVKLEHFYDDEDDNDETLKHAELYNKCTGDYAYLNDNLILYGTATAAVTNQTAKRKSDLKYDWLHVTCTEILLVSAAVGPWPCREGLNTSLGSGTADLLGLGSPTGLNSTNNFTNGGGASSALTDIFAAPPSVAASNGNNGELTMSISNGHVTTGGPSDVIKGKEDDVKKFICKQNGVLYEDPILQVGVKMESRQNLARLGMFYGNKSSLPLTGFTPDVAAVGTALNMQVKPVDPIVEAGAQVQQLINVECVADFYVNPTIRLHFVLSNVSKTIVLQLPLFLNKFLEPAEMNGEQFFQRWKQLNQSGQECQKVFTFKTAIEPNPICSKLSSFGLLVLQNVDPNAQNFVAAGIVHTREASKEINSRHIFAQNLSGIKQAEEQLINSSKQYFFDRLAFTEIFYPISRITKEKDQFLYTERMIKNGTFCTGFLYGTE</sequence>
<evidence type="ECO:0000313" key="6">
    <source>
        <dbReference type="Proteomes" id="UP000887565"/>
    </source>
</evidence>